<feature type="region of interest" description="Disordered" evidence="2">
    <location>
        <begin position="835"/>
        <end position="855"/>
    </location>
</feature>
<protein>
    <recommendedName>
        <fullName evidence="7">Schlafen group 3-like DNA/RNA helicase domain-containing protein</fullName>
    </recommendedName>
</protein>
<dbReference type="Pfam" id="PF04326">
    <property type="entry name" value="SLFN_AlbA_2"/>
    <property type="match status" value="1"/>
</dbReference>
<organism evidence="5 6">
    <name type="scientific">Littorina saxatilis</name>
    <dbReference type="NCBI Taxonomy" id="31220"/>
    <lineage>
        <taxon>Eukaryota</taxon>
        <taxon>Metazoa</taxon>
        <taxon>Spiralia</taxon>
        <taxon>Lophotrochozoa</taxon>
        <taxon>Mollusca</taxon>
        <taxon>Gastropoda</taxon>
        <taxon>Caenogastropoda</taxon>
        <taxon>Littorinimorpha</taxon>
        <taxon>Littorinoidea</taxon>
        <taxon>Littorinidae</taxon>
        <taxon>Littorina</taxon>
    </lineage>
</organism>
<evidence type="ECO:0000313" key="6">
    <source>
        <dbReference type="Proteomes" id="UP001374579"/>
    </source>
</evidence>
<comment type="similarity">
    <text evidence="1">Belongs to the Schlafen family. Subgroup III subfamily.</text>
</comment>
<dbReference type="Gene3D" id="3.40.50.300">
    <property type="entry name" value="P-loop containing nucleotide triphosphate hydrolases"/>
    <property type="match status" value="2"/>
</dbReference>
<name>A0AAN9BQL3_9CAEN</name>
<dbReference type="InterPro" id="IPR027417">
    <property type="entry name" value="P-loop_NTPase"/>
</dbReference>
<feature type="domain" description="Schlafen group 3-like DNA/RNA helicase" evidence="4">
    <location>
        <begin position="530"/>
        <end position="621"/>
    </location>
</feature>
<accession>A0AAN9BQL3</accession>
<reference evidence="5 6" key="1">
    <citation type="submission" date="2024-02" db="EMBL/GenBank/DDBJ databases">
        <title>Chromosome-scale genome assembly of the rough periwinkle Littorina saxatilis.</title>
        <authorList>
            <person name="De Jode A."/>
            <person name="Faria R."/>
            <person name="Formenti G."/>
            <person name="Sims Y."/>
            <person name="Smith T.P."/>
            <person name="Tracey A."/>
            <person name="Wood J.M.D."/>
            <person name="Zagrodzka Z.B."/>
            <person name="Johannesson K."/>
            <person name="Butlin R.K."/>
            <person name="Leder E.H."/>
        </authorList>
    </citation>
    <scope>NUCLEOTIDE SEQUENCE [LARGE SCALE GENOMIC DNA]</scope>
    <source>
        <strain evidence="5">Snail1</strain>
        <tissue evidence="5">Muscle</tissue>
    </source>
</reference>
<evidence type="ECO:0000256" key="2">
    <source>
        <dbReference type="SAM" id="MobiDB-lite"/>
    </source>
</evidence>
<evidence type="ECO:0008006" key="7">
    <source>
        <dbReference type="Google" id="ProtNLM"/>
    </source>
</evidence>
<evidence type="ECO:0000256" key="1">
    <source>
        <dbReference type="ARBA" id="ARBA00010114"/>
    </source>
</evidence>
<dbReference type="InterPro" id="IPR018647">
    <property type="entry name" value="SLFN_3-like_DNA/RNA_helicase"/>
</dbReference>
<feature type="region of interest" description="Disordered" evidence="2">
    <location>
        <begin position="667"/>
        <end position="686"/>
    </location>
</feature>
<dbReference type="Proteomes" id="UP001374579">
    <property type="component" value="Unassembled WGS sequence"/>
</dbReference>
<feature type="region of interest" description="Disordered" evidence="2">
    <location>
        <begin position="457"/>
        <end position="497"/>
    </location>
</feature>
<feature type="domain" description="Schlafen AlbA-2" evidence="3">
    <location>
        <begin position="97"/>
        <end position="234"/>
    </location>
</feature>
<dbReference type="EMBL" id="JBAMIC010000003">
    <property type="protein sequence ID" value="KAK7109857.1"/>
    <property type="molecule type" value="Genomic_DNA"/>
</dbReference>
<comment type="caution">
    <text evidence="5">The sequence shown here is derived from an EMBL/GenBank/DDBJ whole genome shotgun (WGS) entry which is preliminary data.</text>
</comment>
<dbReference type="AlphaFoldDB" id="A0AAN9BQL3"/>
<dbReference type="InterPro" id="IPR007421">
    <property type="entry name" value="Schlafen_AlbA_2_dom"/>
</dbReference>
<keyword evidence="6" id="KW-1185">Reference proteome</keyword>
<dbReference type="Pfam" id="PF09848">
    <property type="entry name" value="SLFN-g3_helicase"/>
    <property type="match status" value="1"/>
</dbReference>
<feature type="compositionally biased region" description="Polar residues" evidence="2">
    <location>
        <begin position="485"/>
        <end position="497"/>
    </location>
</feature>
<dbReference type="Gene3D" id="3.30.950.30">
    <property type="entry name" value="Schlafen, AAA domain"/>
    <property type="match status" value="1"/>
</dbReference>
<evidence type="ECO:0000259" key="4">
    <source>
        <dbReference type="Pfam" id="PF09848"/>
    </source>
</evidence>
<dbReference type="InterPro" id="IPR038461">
    <property type="entry name" value="Schlafen_AlbA_2_dom_sf"/>
</dbReference>
<evidence type="ECO:0000259" key="3">
    <source>
        <dbReference type="Pfam" id="PF04326"/>
    </source>
</evidence>
<sequence>MESNLADIMSGDDLCNYFDFVGNFDDRDLFLFVKTAEHLCTLNYHCRLPTDTATHYVTYSSAVKLLSKTGEPSPLSELPLVPAEYRYSKVEDMLKQEGKQIQFKLLASNKEQGKSFADRIRYYCVKYVSAFANHYGGHVYFGIEDATSAVYGEALEASAEYKITHQVQRMMKDMIWGDTGVHVQQGKHWDIKFHPVANCPRNERRRVVVVSVCKFPGGVFTCCPESYVVRPGGDVEQLSFNQWKAEVLSQSRVRPELHTRFVKVPLHTPFSRLVYTLPHTLQAAKERVLKLTKGFNFEPKHYLDTLDEAHLVTCIRRVMSTFGEEPHLAIPLQCWRTRLSAPTHDDLRSSLLILSKHYGVHLVLFVTSHLNSGEVWKVAQSIAREVKLRLVQHGGCLERLAVKIHLLCLADNLMLQNFQASLDSSIYPPTYLLHPAKMDSIATSLLLSIASYTPCQQPQPPSALSQVPHHHKKSASAHKQTSSSEKQSASTEKQSVSAEKQSLSEYHDCHFLLTCDQLELLWTRQFTKQLWVHGPPGAGKTVAAMEMIRELVDRGCGRSQILYLAENPLLCAYVNSFKVCHVVSRRELMEDSTKPRRFLARYKDVRNVIIDEAQNFKDRDGDWYSLAEKLANQDADTTIMDNQVPASEAVVSEAGVNAASLTNEIKDSGSGTSTCDNIPSSTASSKCDKSLEEIDSNLVSSPKKTRSSKVDLTCGYFWVFMDYAQKVHKFKAGLPGLIGKNNFMLSEISRNSKEIFDYAMKFMDKPSEAVPDGKTCVSDAPRLGHDYQNGKGVEVVKCTKESVYRTLFGVLESYLGTGMKPDDIAILVSKRREKDEVEKSVNETDGTDDTRPTTQGVTVDTVRGFSGMDKSVVIGLEPHANENHADLDKFIVNLATRAKDGLVIITTSDELMKKLQAQ</sequence>
<proteinExistence type="inferred from homology"/>
<gene>
    <name evidence="5" type="ORF">V1264_013826</name>
</gene>
<evidence type="ECO:0000313" key="5">
    <source>
        <dbReference type="EMBL" id="KAK7109857.1"/>
    </source>
</evidence>
<dbReference type="SUPFAM" id="SSF52540">
    <property type="entry name" value="P-loop containing nucleoside triphosphate hydrolases"/>
    <property type="match status" value="1"/>
</dbReference>
<feature type="compositionally biased region" description="Polar residues" evidence="2">
    <location>
        <begin position="667"/>
        <end position="685"/>
    </location>
</feature>